<accession>A0A367KXF4</accession>
<protein>
    <submittedName>
        <fullName evidence="4">pH-response regulator protein palA/rim20</fullName>
    </submittedName>
</protein>
<dbReference type="Gene3D" id="1.20.120.560">
    <property type="entry name" value="alix/aip1 in complex with the ypdl late domain"/>
    <property type="match status" value="1"/>
</dbReference>
<dbReference type="PROSITE" id="PS51180">
    <property type="entry name" value="BRO1"/>
    <property type="match status" value="1"/>
</dbReference>
<feature type="domain" description="BRO1" evidence="3">
    <location>
        <begin position="8"/>
        <end position="426"/>
    </location>
</feature>
<organism evidence="4 5">
    <name type="scientific">Rhizopus stolonifer</name>
    <name type="common">Rhizopus nigricans</name>
    <dbReference type="NCBI Taxonomy" id="4846"/>
    <lineage>
        <taxon>Eukaryota</taxon>
        <taxon>Fungi</taxon>
        <taxon>Fungi incertae sedis</taxon>
        <taxon>Mucoromycota</taxon>
        <taxon>Mucoromycotina</taxon>
        <taxon>Mucoromycetes</taxon>
        <taxon>Mucorales</taxon>
        <taxon>Mucorineae</taxon>
        <taxon>Rhizopodaceae</taxon>
        <taxon>Rhizopus</taxon>
    </lineage>
</organism>
<name>A0A367KXF4_RHIST</name>
<dbReference type="AlphaFoldDB" id="A0A367KXF4"/>
<dbReference type="Gene3D" id="1.20.140.50">
    <property type="entry name" value="alix/aip1 like domains"/>
    <property type="match status" value="1"/>
</dbReference>
<dbReference type="Proteomes" id="UP000253551">
    <property type="component" value="Unassembled WGS sequence"/>
</dbReference>
<proteinExistence type="inferred from homology"/>
<sequence>MNFVSRTALLSIPLKQPAELQWTPYLLDYIYSSYGQDIAQYREDCHLLDSLRKHALNQSSKSPFAIEDLSIYYSQLTFLSSRFPLNMDLNIGWLPIFSQEKPDIMRNLSYEKACVLYRIAGVYSELGCSQNQVSTEGIRKACQFFQNAAGCLAYIKSDLIPEFREKPSQDFELIDALIALMMAQAHECIWLKAVMEHMKHGTIARLAFKVADLYDLVSNTKAIPEYWKIYADTKHNYFKAESQYQKANEAISSGRYGEEISRLHLAQSSNNIASQHITQHPHFMIQSFVDRVTALKHAIERDLVRAEKDNDVIYMETVPEPNQLAPILRSDMVKPVLPSFVSDPSYWLVLADRPNDKLFIKRPLFEKLLPFAVHQAVSIYADNKDYIIKTEIIGKNQELKADRQRLLEGLELPYSLDKIDSLPKSLIDHAEEVQDEGGIQSIFDMLQKIQTMSQKASDLINEGFNALEEENEQDAEMSRQFGKLWSRPSSVALTHHLLTLAQKADRIVQAKVNTWGKAISMLSKPVNEIQQHLPSLSENDPSHHGIVQLLSQLRSKVEDLAKESEQQVNLEKNALSLKDDISQSLLKKMDELTKGSLLVKLEPEQFAQNHIQAHVLSQAGLLHSVSELHARLVLMTSDIPLLSKREKAICNLELAFAKFKEIRINLVEGIKFYSQYTDILTQFRDDCVEFALARKLEVTELAKSVAPSRLLLLKK</sequence>
<keyword evidence="5" id="KW-1185">Reference proteome</keyword>
<evidence type="ECO:0000259" key="3">
    <source>
        <dbReference type="PROSITE" id="PS51180"/>
    </source>
</evidence>
<dbReference type="PANTHER" id="PTHR23030">
    <property type="entry name" value="PCD6 INTERACTING PROTEIN-RELATED"/>
    <property type="match status" value="1"/>
</dbReference>
<evidence type="ECO:0000256" key="2">
    <source>
        <dbReference type="SAM" id="Coils"/>
    </source>
</evidence>
<dbReference type="OrthoDB" id="64867at2759"/>
<comment type="caution">
    <text evidence="4">The sequence shown here is derived from an EMBL/GenBank/DDBJ whole genome shotgun (WGS) entry which is preliminary data.</text>
</comment>
<dbReference type="Pfam" id="PF13949">
    <property type="entry name" value="ALIX_LYPXL_bnd"/>
    <property type="match status" value="1"/>
</dbReference>
<evidence type="ECO:0000256" key="1">
    <source>
        <dbReference type="ARBA" id="ARBA00038154"/>
    </source>
</evidence>
<dbReference type="STRING" id="4846.A0A367KXF4"/>
<dbReference type="Gene3D" id="1.25.40.280">
    <property type="entry name" value="alix/aip1 like domains"/>
    <property type="match status" value="1"/>
</dbReference>
<dbReference type="SMART" id="SM01041">
    <property type="entry name" value="BRO1"/>
    <property type="match status" value="1"/>
</dbReference>
<evidence type="ECO:0000313" key="4">
    <source>
        <dbReference type="EMBL" id="RCI06780.1"/>
    </source>
</evidence>
<dbReference type="GO" id="GO:0005768">
    <property type="term" value="C:endosome"/>
    <property type="evidence" value="ECO:0007669"/>
    <property type="project" value="TreeGrafter"/>
</dbReference>
<feature type="coiled-coil region" evidence="2">
    <location>
        <begin position="550"/>
        <end position="580"/>
    </location>
</feature>
<dbReference type="Pfam" id="PF03097">
    <property type="entry name" value="BRO1"/>
    <property type="match status" value="1"/>
</dbReference>
<gene>
    <name evidence="4" type="primary">RIM20_2</name>
    <name evidence="4" type="ORF">CU098_007715</name>
</gene>
<comment type="similarity">
    <text evidence="1">Belongs to the palA/RIM20 family.</text>
</comment>
<dbReference type="InterPro" id="IPR038499">
    <property type="entry name" value="BRO1_sf"/>
</dbReference>
<keyword evidence="2" id="KW-0175">Coiled coil</keyword>
<dbReference type="PANTHER" id="PTHR23030:SF39">
    <property type="entry name" value="PROGRAMMED CELL DEATH 6-INTERACTING PROTEIN"/>
    <property type="match status" value="1"/>
</dbReference>
<dbReference type="InterPro" id="IPR004328">
    <property type="entry name" value="BRO1_dom"/>
</dbReference>
<dbReference type="EMBL" id="PJQM01000088">
    <property type="protein sequence ID" value="RCI06780.1"/>
    <property type="molecule type" value="Genomic_DNA"/>
</dbReference>
<dbReference type="InterPro" id="IPR025304">
    <property type="entry name" value="ALIX_V_dom"/>
</dbReference>
<evidence type="ECO:0000313" key="5">
    <source>
        <dbReference type="Proteomes" id="UP000253551"/>
    </source>
</evidence>
<reference evidence="4 5" key="1">
    <citation type="journal article" date="2018" name="G3 (Bethesda)">
        <title>Phylogenetic and Phylogenomic Definition of Rhizopus Species.</title>
        <authorList>
            <person name="Gryganskyi A.P."/>
            <person name="Golan J."/>
            <person name="Dolatabadi S."/>
            <person name="Mondo S."/>
            <person name="Robb S."/>
            <person name="Idnurm A."/>
            <person name="Muszewska A."/>
            <person name="Steczkiewicz K."/>
            <person name="Masonjones S."/>
            <person name="Liao H.L."/>
            <person name="Gajdeczka M.T."/>
            <person name="Anike F."/>
            <person name="Vuek A."/>
            <person name="Anishchenko I.M."/>
            <person name="Voigt K."/>
            <person name="de Hoog G.S."/>
            <person name="Smith M.E."/>
            <person name="Heitman J."/>
            <person name="Vilgalys R."/>
            <person name="Stajich J.E."/>
        </authorList>
    </citation>
    <scope>NUCLEOTIDE SEQUENCE [LARGE SCALE GENOMIC DNA]</scope>
    <source>
        <strain evidence="4 5">LSU 92-RS-03</strain>
    </source>
</reference>